<reference evidence="11 12" key="1">
    <citation type="submission" date="2016-10" db="EMBL/GenBank/DDBJ databases">
        <authorList>
            <person name="de Groot N.N."/>
        </authorList>
    </citation>
    <scope>NUCLEOTIDE SEQUENCE [LARGE SCALE GENOMIC DNA]</scope>
    <source>
        <strain evidence="11 12">CGMCC 1.9157</strain>
    </source>
</reference>
<dbReference type="Gene3D" id="3.10.430.100">
    <property type="entry name" value="Ribosomal protein L9, C-terminal domain"/>
    <property type="match status" value="1"/>
</dbReference>
<dbReference type="GO" id="GO:0005840">
    <property type="term" value="C:ribosome"/>
    <property type="evidence" value="ECO:0007669"/>
    <property type="project" value="UniProtKB-KW"/>
</dbReference>
<dbReference type="AlphaFoldDB" id="A0A1I5FWS8"/>
<dbReference type="Proteomes" id="UP000199236">
    <property type="component" value="Unassembled WGS sequence"/>
</dbReference>
<feature type="region of interest" description="Disordered" evidence="9">
    <location>
        <begin position="147"/>
        <end position="167"/>
    </location>
</feature>
<dbReference type="GO" id="GO:0003735">
    <property type="term" value="F:structural constituent of ribosome"/>
    <property type="evidence" value="ECO:0007669"/>
    <property type="project" value="InterPro"/>
</dbReference>
<dbReference type="GO" id="GO:0019843">
    <property type="term" value="F:rRNA binding"/>
    <property type="evidence" value="ECO:0007669"/>
    <property type="project" value="UniProtKB-UniRule"/>
</dbReference>
<protein>
    <recommendedName>
        <fullName evidence="6 7">Large ribosomal subunit protein bL9</fullName>
    </recommendedName>
</protein>
<dbReference type="RefSeq" id="WP_090071772.1">
    <property type="nucleotide sequence ID" value="NZ_FOVR01000004.1"/>
</dbReference>
<dbReference type="InterPro" id="IPR000244">
    <property type="entry name" value="Ribosomal_bL9"/>
</dbReference>
<dbReference type="OrthoDB" id="9788336at2"/>
<evidence type="ECO:0000256" key="3">
    <source>
        <dbReference type="ARBA" id="ARBA00022884"/>
    </source>
</evidence>
<dbReference type="HAMAP" id="MF_00503">
    <property type="entry name" value="Ribosomal_bL9"/>
    <property type="match status" value="1"/>
</dbReference>
<keyword evidence="5 7" id="KW-0687">Ribonucleoprotein</keyword>
<evidence type="ECO:0000313" key="11">
    <source>
        <dbReference type="EMBL" id="SFO28278.1"/>
    </source>
</evidence>
<dbReference type="NCBIfam" id="TIGR00158">
    <property type="entry name" value="L9"/>
    <property type="match status" value="1"/>
</dbReference>
<keyword evidence="3 7" id="KW-0694">RNA-binding</keyword>
<dbReference type="GO" id="GO:0006412">
    <property type="term" value="P:translation"/>
    <property type="evidence" value="ECO:0007669"/>
    <property type="project" value="UniProtKB-UniRule"/>
</dbReference>
<feature type="region of interest" description="Disordered" evidence="9">
    <location>
        <begin position="181"/>
        <end position="206"/>
    </location>
</feature>
<keyword evidence="8" id="KW-0175">Coiled coil</keyword>
<evidence type="ECO:0000256" key="8">
    <source>
        <dbReference type="SAM" id="Coils"/>
    </source>
</evidence>
<accession>A0A1I5FWS8</accession>
<evidence type="ECO:0000256" key="6">
    <source>
        <dbReference type="ARBA" id="ARBA00035292"/>
    </source>
</evidence>
<dbReference type="GO" id="GO:1990904">
    <property type="term" value="C:ribonucleoprotein complex"/>
    <property type="evidence" value="ECO:0007669"/>
    <property type="project" value="UniProtKB-KW"/>
</dbReference>
<gene>
    <name evidence="7" type="primary">rplI</name>
    <name evidence="11" type="ORF">SAMN04488056_104245</name>
</gene>
<comment type="function">
    <text evidence="7">Binds to the 23S rRNA.</text>
</comment>
<keyword evidence="4 7" id="KW-0689">Ribosomal protein</keyword>
<proteinExistence type="inferred from homology"/>
<keyword evidence="2 7" id="KW-0699">rRNA-binding</keyword>
<evidence type="ECO:0000256" key="2">
    <source>
        <dbReference type="ARBA" id="ARBA00022730"/>
    </source>
</evidence>
<dbReference type="PANTHER" id="PTHR21368">
    <property type="entry name" value="50S RIBOSOMAL PROTEIN L9"/>
    <property type="match status" value="1"/>
</dbReference>
<comment type="similarity">
    <text evidence="1 7">Belongs to the bacterial ribosomal protein bL9 family.</text>
</comment>
<organism evidence="11 12">
    <name type="scientific">Cohaesibacter marisflavi</name>
    <dbReference type="NCBI Taxonomy" id="655353"/>
    <lineage>
        <taxon>Bacteria</taxon>
        <taxon>Pseudomonadati</taxon>
        <taxon>Pseudomonadota</taxon>
        <taxon>Alphaproteobacteria</taxon>
        <taxon>Hyphomicrobiales</taxon>
        <taxon>Cohaesibacteraceae</taxon>
    </lineage>
</organism>
<dbReference type="SUPFAM" id="SSF55653">
    <property type="entry name" value="Ribosomal protein L9 C-domain"/>
    <property type="match status" value="1"/>
</dbReference>
<evidence type="ECO:0000256" key="1">
    <source>
        <dbReference type="ARBA" id="ARBA00010605"/>
    </source>
</evidence>
<keyword evidence="12" id="KW-1185">Reference proteome</keyword>
<dbReference type="STRING" id="655353.SAMN04488056_104245"/>
<dbReference type="InterPro" id="IPR020594">
    <property type="entry name" value="Ribosomal_bL9_bac/chp"/>
</dbReference>
<evidence type="ECO:0000313" key="12">
    <source>
        <dbReference type="Proteomes" id="UP000199236"/>
    </source>
</evidence>
<dbReference type="InterPro" id="IPR020069">
    <property type="entry name" value="Ribosomal_bL9_C"/>
</dbReference>
<dbReference type="Pfam" id="PF03948">
    <property type="entry name" value="Ribosomal_L9_C"/>
    <property type="match status" value="1"/>
</dbReference>
<dbReference type="InterPro" id="IPR020070">
    <property type="entry name" value="Ribosomal_bL9_N"/>
</dbReference>
<evidence type="ECO:0000256" key="4">
    <source>
        <dbReference type="ARBA" id="ARBA00022980"/>
    </source>
</evidence>
<dbReference type="PROSITE" id="PS00651">
    <property type="entry name" value="RIBOSOMAL_L9"/>
    <property type="match status" value="1"/>
</dbReference>
<evidence type="ECO:0000259" key="10">
    <source>
        <dbReference type="PROSITE" id="PS00651"/>
    </source>
</evidence>
<dbReference type="EMBL" id="FOVR01000004">
    <property type="protein sequence ID" value="SFO28278.1"/>
    <property type="molecule type" value="Genomic_DNA"/>
</dbReference>
<dbReference type="InterPro" id="IPR036935">
    <property type="entry name" value="Ribosomal_bL9_N_sf"/>
</dbReference>
<evidence type="ECO:0000256" key="5">
    <source>
        <dbReference type="ARBA" id="ARBA00023274"/>
    </source>
</evidence>
<evidence type="ECO:0000256" key="9">
    <source>
        <dbReference type="SAM" id="MobiDB-lite"/>
    </source>
</evidence>
<feature type="coiled-coil region" evidence="8">
    <location>
        <begin position="37"/>
        <end position="71"/>
    </location>
</feature>
<dbReference type="InterPro" id="IPR036791">
    <property type="entry name" value="Ribosomal_bL9_C_sf"/>
</dbReference>
<dbReference type="Pfam" id="PF01281">
    <property type="entry name" value="Ribosomal_L9_N"/>
    <property type="match status" value="1"/>
</dbReference>
<dbReference type="Gene3D" id="3.40.5.10">
    <property type="entry name" value="Ribosomal protein L9, N-terminal domain"/>
    <property type="match status" value="1"/>
</dbReference>
<dbReference type="SUPFAM" id="SSF55658">
    <property type="entry name" value="L9 N-domain-like"/>
    <property type="match status" value="1"/>
</dbReference>
<sequence length="206" mass="22700">MELILLERVAKLGQMGDIVTVRTGYARNFLLPQGKAIRASEANKKRFESERAQLEARNLEAKSEAEALKERIGAKTVIVIRAASETGQLYGSVSTRDLADALSDGGVSLTRNQVSLDRPIKTIGMHSVTVILHPEVELVVTANVARSQDEADRQAAGEDLSLTERDEAFEFEEDLELDEELLEEIEGEEEAEASEEVAEESAEEEE</sequence>
<feature type="domain" description="Ribosomal protein L9" evidence="10">
    <location>
        <begin position="13"/>
        <end position="40"/>
    </location>
</feature>
<name>A0A1I5FWS8_9HYPH</name>
<evidence type="ECO:0000256" key="7">
    <source>
        <dbReference type="HAMAP-Rule" id="MF_00503"/>
    </source>
</evidence>
<dbReference type="InterPro" id="IPR009027">
    <property type="entry name" value="Ribosomal_bL9/RNase_H1_N"/>
</dbReference>